<evidence type="ECO:0000313" key="1">
    <source>
        <dbReference type="EMBL" id="SFD69650.1"/>
    </source>
</evidence>
<evidence type="ECO:0000313" key="2">
    <source>
        <dbReference type="Proteomes" id="UP000198977"/>
    </source>
</evidence>
<keyword evidence="2" id="KW-1185">Reference proteome</keyword>
<organism evidence="1 2">
    <name type="scientific">Sulfitobacter brevis</name>
    <dbReference type="NCBI Taxonomy" id="74348"/>
    <lineage>
        <taxon>Bacteria</taxon>
        <taxon>Pseudomonadati</taxon>
        <taxon>Pseudomonadota</taxon>
        <taxon>Alphaproteobacteria</taxon>
        <taxon>Rhodobacterales</taxon>
        <taxon>Roseobacteraceae</taxon>
        <taxon>Sulfitobacter</taxon>
    </lineage>
</organism>
<accession>A0A1I1UNU0</accession>
<dbReference type="EMBL" id="FOMW01000002">
    <property type="protein sequence ID" value="SFD69650.1"/>
    <property type="molecule type" value="Genomic_DNA"/>
</dbReference>
<dbReference type="Proteomes" id="UP000198977">
    <property type="component" value="Unassembled WGS sequence"/>
</dbReference>
<dbReference type="RefSeq" id="WP_093922351.1">
    <property type="nucleotide sequence ID" value="NZ_FOMW01000002.1"/>
</dbReference>
<dbReference type="OrthoDB" id="7495008at2"/>
<reference evidence="1 2" key="1">
    <citation type="submission" date="2016-10" db="EMBL/GenBank/DDBJ databases">
        <authorList>
            <person name="de Groot N.N."/>
        </authorList>
    </citation>
    <scope>NUCLEOTIDE SEQUENCE [LARGE SCALE GENOMIC DNA]</scope>
    <source>
        <strain evidence="1 2">DSM 11443</strain>
    </source>
</reference>
<dbReference type="AlphaFoldDB" id="A0A1I1UNU0"/>
<name>A0A1I1UNU0_9RHOB</name>
<proteinExistence type="predicted"/>
<gene>
    <name evidence="1" type="ORF">SAMN04488523_102106</name>
</gene>
<protein>
    <submittedName>
        <fullName evidence="1">Uncharacterized protein</fullName>
    </submittedName>
</protein>
<sequence length="240" mass="27845">MINFSQPSDDHPDLSYSPLLRAALLTLTHADDQGPIGLTKTKAFKRTFVQWAAMHFNWPGYSYEELMRYHKVLNEYDHPPLELLHFLLIQLKLGRHYKGEFKLTKRGRDLAHSPGALFQELIPFYILKIDHAAYGRFENALCGNWDVWLNVINLEVENGASEHKLYSTFYDDGADWHTSEWRNIAAFSHSVLKPLEWSGLIVGQPVEEKGRTEHIYFKTPLWRSALQLETDISLTPAQRH</sequence>
<dbReference type="STRING" id="74348.SAMN04488523_102106"/>